<gene>
    <name evidence="2" type="ORF">F1188_07035</name>
</gene>
<dbReference type="Proteomes" id="UP000324065">
    <property type="component" value="Unassembled WGS sequence"/>
</dbReference>
<name>A0A5M6ID23_9PROT</name>
<dbReference type="SUPFAM" id="SSF46785">
    <property type="entry name" value="Winged helix' DNA-binding domain"/>
    <property type="match status" value="1"/>
</dbReference>
<dbReference type="EMBL" id="VWPJ01000005">
    <property type="protein sequence ID" value="KAA5606174.1"/>
    <property type="molecule type" value="Genomic_DNA"/>
</dbReference>
<comment type="caution">
    <text evidence="2">The sequence shown here is derived from an EMBL/GenBank/DDBJ whole genome shotgun (WGS) entry which is preliminary data.</text>
</comment>
<feature type="compositionally biased region" description="Basic and acidic residues" evidence="1">
    <location>
        <begin position="158"/>
        <end position="170"/>
    </location>
</feature>
<keyword evidence="3" id="KW-1185">Reference proteome</keyword>
<dbReference type="OrthoDB" id="7353280at2"/>
<evidence type="ECO:0000313" key="2">
    <source>
        <dbReference type="EMBL" id="KAA5606174.1"/>
    </source>
</evidence>
<sequence length="305" mass="32127">MLDLLMRAAGTGAPCPSNFALMDALDLASPDGVRKHLAILQEHGVIALESAGQRRRVTLLATGARTDWSRTSGHARAGAKYCDGWGNGSDAILLRLADAGLDLATMATRLGRTPSSVRHRLRRLRAAGAARRPPEADPIPMRATAAAPPSPSAAPRPLRRDVVTHDPDRPADESAQIAAFLAAGRGRVLPPAYVGAVRGGTPLTGQAPISALARRVLLVLEDTPRSAAELAFQARLDPLLMPEILRDLADAALVTRHASRRRGGLHPVEPRYSAGPRADAMIEALGLAEARAARRAAPRAAGAPR</sequence>
<organism evidence="2 3">
    <name type="scientific">Roseospira marina</name>
    <dbReference type="NCBI Taxonomy" id="140057"/>
    <lineage>
        <taxon>Bacteria</taxon>
        <taxon>Pseudomonadati</taxon>
        <taxon>Pseudomonadota</taxon>
        <taxon>Alphaproteobacteria</taxon>
        <taxon>Rhodospirillales</taxon>
        <taxon>Rhodospirillaceae</taxon>
        <taxon>Roseospira</taxon>
    </lineage>
</organism>
<proteinExistence type="predicted"/>
<evidence type="ECO:0000313" key="3">
    <source>
        <dbReference type="Proteomes" id="UP000324065"/>
    </source>
</evidence>
<reference evidence="2 3" key="1">
    <citation type="submission" date="2019-09" db="EMBL/GenBank/DDBJ databases">
        <title>Genome sequence of Roseospira marina, one of the more divergent members of the non-sulfur purple photosynthetic bacterial family, the Rhodospirillaceae.</title>
        <authorList>
            <person name="Meyer T."/>
            <person name="Kyndt J."/>
        </authorList>
    </citation>
    <scope>NUCLEOTIDE SEQUENCE [LARGE SCALE GENOMIC DNA]</scope>
    <source>
        <strain evidence="2 3">DSM 15113</strain>
    </source>
</reference>
<feature type="region of interest" description="Disordered" evidence="1">
    <location>
        <begin position="125"/>
        <end position="170"/>
    </location>
</feature>
<dbReference type="InterPro" id="IPR036390">
    <property type="entry name" value="WH_DNA-bd_sf"/>
</dbReference>
<protein>
    <submittedName>
        <fullName evidence="2">Uncharacterized protein</fullName>
    </submittedName>
</protein>
<accession>A0A5M6ID23</accession>
<dbReference type="AlphaFoldDB" id="A0A5M6ID23"/>
<evidence type="ECO:0000256" key="1">
    <source>
        <dbReference type="SAM" id="MobiDB-lite"/>
    </source>
</evidence>